<dbReference type="SUPFAM" id="SSF51735">
    <property type="entry name" value="NAD(P)-binding Rossmann-fold domains"/>
    <property type="match status" value="1"/>
</dbReference>
<evidence type="ECO:0000259" key="2">
    <source>
        <dbReference type="Pfam" id="PF02558"/>
    </source>
</evidence>
<evidence type="ECO:0000313" key="4">
    <source>
        <dbReference type="EMBL" id="PWN45538.1"/>
    </source>
</evidence>
<dbReference type="InterPro" id="IPR013752">
    <property type="entry name" value="KPA_reductase"/>
</dbReference>
<dbReference type="Pfam" id="PF08546">
    <property type="entry name" value="ApbA_C"/>
    <property type="match status" value="1"/>
</dbReference>
<protein>
    <submittedName>
        <fullName evidence="4">6-phosphogluconate dehydrogenase C-terminal domain-like protein</fullName>
    </submittedName>
</protein>
<dbReference type="Proteomes" id="UP000245783">
    <property type="component" value="Unassembled WGS sequence"/>
</dbReference>
<proteinExistence type="predicted"/>
<dbReference type="Gene3D" id="3.40.50.720">
    <property type="entry name" value="NAD(P)-binding Rossmann-like Domain"/>
    <property type="match status" value="1"/>
</dbReference>
<dbReference type="GO" id="GO:0005737">
    <property type="term" value="C:cytoplasm"/>
    <property type="evidence" value="ECO:0007669"/>
    <property type="project" value="TreeGrafter"/>
</dbReference>
<dbReference type="Pfam" id="PF02558">
    <property type="entry name" value="ApbA"/>
    <property type="match status" value="1"/>
</dbReference>
<name>A0A316W8Y3_9BASI</name>
<dbReference type="PANTHER" id="PTHR21708:SF43">
    <property type="entry name" value="KETOPANTOATE REDUCTASE C-TERMINAL DOMAIN-CONTAINING PROTEIN"/>
    <property type="match status" value="1"/>
</dbReference>
<feature type="domain" description="Ketopantoate reductase C-terminal" evidence="3">
    <location>
        <begin position="218"/>
        <end position="365"/>
    </location>
</feature>
<dbReference type="InterPro" id="IPR036291">
    <property type="entry name" value="NAD(P)-bd_dom_sf"/>
</dbReference>
<dbReference type="InterPro" id="IPR013332">
    <property type="entry name" value="KPR_N"/>
</dbReference>
<dbReference type="InParanoid" id="A0A316W8Y3"/>
<dbReference type="InterPro" id="IPR013328">
    <property type="entry name" value="6PGD_dom2"/>
</dbReference>
<dbReference type="InterPro" id="IPR051402">
    <property type="entry name" value="KPR-Related"/>
</dbReference>
<keyword evidence="5" id="KW-1185">Reference proteome</keyword>
<accession>A0A316W8Y3</accession>
<evidence type="ECO:0000256" key="1">
    <source>
        <dbReference type="SAM" id="MobiDB-lite"/>
    </source>
</evidence>
<dbReference type="GeneID" id="37032690"/>
<dbReference type="FunCoup" id="A0A316W8Y3">
    <property type="interactions" value="204"/>
</dbReference>
<dbReference type="SUPFAM" id="SSF48179">
    <property type="entry name" value="6-phosphogluconate dehydrogenase C-terminal domain-like"/>
    <property type="match status" value="1"/>
</dbReference>
<gene>
    <name evidence="4" type="ORF">IE81DRAFT_194523</name>
</gene>
<feature type="region of interest" description="Disordered" evidence="1">
    <location>
        <begin position="374"/>
        <end position="396"/>
    </location>
</feature>
<evidence type="ECO:0000313" key="5">
    <source>
        <dbReference type="Proteomes" id="UP000245783"/>
    </source>
</evidence>
<dbReference type="AlphaFoldDB" id="A0A316W8Y3"/>
<dbReference type="STRING" id="1522189.A0A316W8Y3"/>
<dbReference type="RefSeq" id="XP_025372698.1">
    <property type="nucleotide sequence ID" value="XM_025510820.1"/>
</dbReference>
<dbReference type="OrthoDB" id="3609at2759"/>
<evidence type="ECO:0000259" key="3">
    <source>
        <dbReference type="Pfam" id="PF08546"/>
    </source>
</evidence>
<feature type="domain" description="Ketopantoate reductase N-terminal" evidence="2">
    <location>
        <begin position="18"/>
        <end position="180"/>
    </location>
</feature>
<dbReference type="Gene3D" id="1.10.1040.10">
    <property type="entry name" value="N-(1-d-carboxylethyl)-l-norvaline Dehydrogenase, domain 2"/>
    <property type="match status" value="1"/>
</dbReference>
<feature type="compositionally biased region" description="Basic and acidic residues" evidence="1">
    <location>
        <begin position="374"/>
        <end position="384"/>
    </location>
</feature>
<dbReference type="EMBL" id="KZ819355">
    <property type="protein sequence ID" value="PWN45538.1"/>
    <property type="molecule type" value="Genomic_DNA"/>
</dbReference>
<dbReference type="PANTHER" id="PTHR21708">
    <property type="entry name" value="PROBABLE 2-DEHYDROPANTOATE 2-REDUCTASE"/>
    <property type="match status" value="1"/>
</dbReference>
<sequence>MPTQQSESAPGPSVKPRILIIGFGALGILYGWTLAQGGAEVVAYARSNAELIRKDGVDLKSLKYGEHLGWKPAAVASSESEAQQHGPYDYVLCTFKVVPELQSISSLVAPLISPSSNIKPLLILVQNGIAIEQEPYEKLCMGNDAPFSGLISCCAWLGATLREGRICEHGGLETLNIGLYPTPEAKELQQGSERVKAWESFIEVYSAGGGGAIRSEDVQIARWRKIFWNACWGGLCFTSRQTVMSLLSDDSLEYTVPVVKILMSEFEPYLSMNRCMQVARATGLGPESLPDSAMDDAFNITYPERPSNPDRQGRLAPGFKPSLLIDLEAGRPMELVPGVGNVCTLARKHGVSTPALDLVLASLRPAQVAAVKSARQERGLDTKTIEGSGGPPAKAL</sequence>
<organism evidence="4 5">
    <name type="scientific">Ceraceosorus guamensis</name>
    <dbReference type="NCBI Taxonomy" id="1522189"/>
    <lineage>
        <taxon>Eukaryota</taxon>
        <taxon>Fungi</taxon>
        <taxon>Dikarya</taxon>
        <taxon>Basidiomycota</taxon>
        <taxon>Ustilaginomycotina</taxon>
        <taxon>Exobasidiomycetes</taxon>
        <taxon>Ceraceosorales</taxon>
        <taxon>Ceraceosoraceae</taxon>
        <taxon>Ceraceosorus</taxon>
    </lineage>
</organism>
<dbReference type="InterPro" id="IPR008927">
    <property type="entry name" value="6-PGluconate_DH-like_C_sf"/>
</dbReference>
<reference evidence="4 5" key="1">
    <citation type="journal article" date="2018" name="Mol. Biol. Evol.">
        <title>Broad Genomic Sampling Reveals a Smut Pathogenic Ancestry of the Fungal Clade Ustilaginomycotina.</title>
        <authorList>
            <person name="Kijpornyongpan T."/>
            <person name="Mondo S.J."/>
            <person name="Barry K."/>
            <person name="Sandor L."/>
            <person name="Lee J."/>
            <person name="Lipzen A."/>
            <person name="Pangilinan J."/>
            <person name="LaButti K."/>
            <person name="Hainaut M."/>
            <person name="Henrissat B."/>
            <person name="Grigoriev I.V."/>
            <person name="Spatafora J.W."/>
            <person name="Aime M.C."/>
        </authorList>
    </citation>
    <scope>NUCLEOTIDE SEQUENCE [LARGE SCALE GENOMIC DNA]</scope>
    <source>
        <strain evidence="4 5">MCA 4658</strain>
    </source>
</reference>